<dbReference type="Proteomes" id="UP000218288">
    <property type="component" value="Chromosome"/>
</dbReference>
<dbReference type="EMBL" id="AP014809">
    <property type="protein sequence ID" value="BAU89554.1"/>
    <property type="molecule type" value="Genomic_DNA"/>
</dbReference>
<accession>A0A160PBA3</accession>
<sequence>MPFSRAPGLVRFEIVDAEARMGVDGPKRLVLGAEMREHAGQHEVLEHIREIAGVEGVTVVQGAFLTV</sequence>
<name>A0A160PBA3_9HYPH</name>
<organism evidence="1 2">
    <name type="scientific">Methylorubrum populi</name>
    <dbReference type="NCBI Taxonomy" id="223967"/>
    <lineage>
        <taxon>Bacteria</taxon>
        <taxon>Pseudomonadati</taxon>
        <taxon>Pseudomonadota</taxon>
        <taxon>Alphaproteobacteria</taxon>
        <taxon>Hyphomicrobiales</taxon>
        <taxon>Methylobacteriaceae</taxon>
        <taxon>Methylorubrum</taxon>
    </lineage>
</organism>
<gene>
    <name evidence="1" type="ORF">MPPM_0949</name>
</gene>
<proteinExistence type="predicted"/>
<evidence type="ECO:0000313" key="2">
    <source>
        <dbReference type="Proteomes" id="UP000218288"/>
    </source>
</evidence>
<protein>
    <submittedName>
        <fullName evidence="1">Uncharacterized protein</fullName>
    </submittedName>
</protein>
<dbReference type="AlphaFoldDB" id="A0A160PBA3"/>
<evidence type="ECO:0000313" key="1">
    <source>
        <dbReference type="EMBL" id="BAU89554.1"/>
    </source>
</evidence>
<reference evidence="1 2" key="1">
    <citation type="journal article" date="2016" name="Genome Announc.">
        <title>Complete Genome Sequence of Methylobacterium populi P-1M, Isolated from Pink-Pigmented Household Biofilm.</title>
        <authorList>
            <person name="Morohoshi T."/>
            <person name="Ikeda T."/>
        </authorList>
    </citation>
    <scope>NUCLEOTIDE SEQUENCE [LARGE SCALE GENOMIC DNA]</scope>
    <source>
        <strain evidence="1 2">P-1M</strain>
    </source>
</reference>